<dbReference type="EMBL" id="CP018906">
    <property type="protein sequence ID" value="AQW21461.1"/>
    <property type="molecule type" value="Genomic_DNA"/>
</dbReference>
<accession>A0A1S6QIN9</accession>
<gene>
    <name evidence="2" type="ORF">PL11_005695</name>
</gene>
<dbReference type="AlphaFoldDB" id="A0A1S6QIN9"/>
<keyword evidence="1" id="KW-1133">Transmembrane helix</keyword>
<evidence type="ECO:0000313" key="3">
    <source>
        <dbReference type="Proteomes" id="UP000030361"/>
    </source>
</evidence>
<evidence type="ECO:0000313" key="2">
    <source>
        <dbReference type="EMBL" id="AQW21461.1"/>
    </source>
</evidence>
<proteinExistence type="predicted"/>
<evidence type="ECO:0000256" key="1">
    <source>
        <dbReference type="SAM" id="Phobius"/>
    </source>
</evidence>
<feature type="transmembrane region" description="Helical" evidence="1">
    <location>
        <begin position="7"/>
        <end position="28"/>
    </location>
</feature>
<feature type="transmembrane region" description="Helical" evidence="1">
    <location>
        <begin position="34"/>
        <end position="56"/>
    </location>
</feature>
<organism evidence="2 3">
    <name type="scientific">Lentilactobacillus curieae</name>
    <dbReference type="NCBI Taxonomy" id="1138822"/>
    <lineage>
        <taxon>Bacteria</taxon>
        <taxon>Bacillati</taxon>
        <taxon>Bacillota</taxon>
        <taxon>Bacilli</taxon>
        <taxon>Lactobacillales</taxon>
        <taxon>Lactobacillaceae</taxon>
        <taxon>Lentilactobacillus</taxon>
    </lineage>
</organism>
<keyword evidence="1" id="KW-0812">Transmembrane</keyword>
<sequence length="68" mass="7806">MNPQKTAYIVSEVVKFISFIILIVAVYITKGLNIVFWLIAMINFGVSILFLPNNFLNNLVLSFIKNKR</sequence>
<reference evidence="2 3" key="1">
    <citation type="journal article" date="2015" name="Genome Announc.">
        <title>Genome Sequence of Lactobacillus curieae CCTCC M 2011381T, a Novel Producer of Gamma-aminobutyric Acid.</title>
        <authorList>
            <person name="Wang Y."/>
            <person name="Wang Y."/>
            <person name="Lang C."/>
            <person name="Wei D."/>
            <person name="Xu P."/>
            <person name="Xie J."/>
        </authorList>
    </citation>
    <scope>NUCLEOTIDE SEQUENCE [LARGE SCALE GENOMIC DNA]</scope>
    <source>
        <strain evidence="2 3">CCTCC M 2011381</strain>
    </source>
</reference>
<name>A0A1S6QIN9_9LACO</name>
<keyword evidence="3" id="KW-1185">Reference proteome</keyword>
<dbReference type="KEGG" id="lcu:PL11_005695"/>
<protein>
    <submittedName>
        <fullName evidence="2">Uncharacterized protein</fullName>
    </submittedName>
</protein>
<dbReference type="Proteomes" id="UP000030361">
    <property type="component" value="Chromosome"/>
</dbReference>
<keyword evidence="1" id="KW-0472">Membrane</keyword>